<dbReference type="EMBL" id="FZOR01000024">
    <property type="protein sequence ID" value="SNT33693.1"/>
    <property type="molecule type" value="Genomic_DNA"/>
</dbReference>
<protein>
    <submittedName>
        <fullName evidence="2">Uncharacterized protein</fullName>
    </submittedName>
</protein>
<dbReference type="AlphaFoldDB" id="A0A239LV65"/>
<sequence>MTTVHRGRWSLEDRLEQGLRELPFDVPPGTASVTVELSHEGGVIDLGCPGLSARTGPSSSARTGAGPPSAANSSGYRPGTRACIAWRATRTR</sequence>
<dbReference type="RefSeq" id="WP_089328236.1">
    <property type="nucleotide sequence ID" value="NZ_FZOR01000024.1"/>
</dbReference>
<dbReference type="Proteomes" id="UP000198318">
    <property type="component" value="Unassembled WGS sequence"/>
</dbReference>
<evidence type="ECO:0000313" key="2">
    <source>
        <dbReference type="EMBL" id="SNT33693.1"/>
    </source>
</evidence>
<proteinExistence type="predicted"/>
<name>A0A239LV65_9ACTN</name>
<keyword evidence="3" id="KW-1185">Reference proteome</keyword>
<accession>A0A239LV65</accession>
<gene>
    <name evidence="2" type="ORF">SAMN05443665_102424</name>
</gene>
<feature type="region of interest" description="Disordered" evidence="1">
    <location>
        <begin position="50"/>
        <end position="78"/>
    </location>
</feature>
<organism evidence="2 3">
    <name type="scientific">Actinomadura meyerae</name>
    <dbReference type="NCBI Taxonomy" id="240840"/>
    <lineage>
        <taxon>Bacteria</taxon>
        <taxon>Bacillati</taxon>
        <taxon>Actinomycetota</taxon>
        <taxon>Actinomycetes</taxon>
        <taxon>Streptosporangiales</taxon>
        <taxon>Thermomonosporaceae</taxon>
        <taxon>Actinomadura</taxon>
    </lineage>
</organism>
<evidence type="ECO:0000313" key="3">
    <source>
        <dbReference type="Proteomes" id="UP000198318"/>
    </source>
</evidence>
<reference evidence="2 3" key="1">
    <citation type="submission" date="2017-06" db="EMBL/GenBank/DDBJ databases">
        <authorList>
            <person name="Kim H.J."/>
            <person name="Triplett B.A."/>
        </authorList>
    </citation>
    <scope>NUCLEOTIDE SEQUENCE [LARGE SCALE GENOMIC DNA]</scope>
    <source>
        <strain evidence="2 3">DSM 44715</strain>
    </source>
</reference>
<evidence type="ECO:0000256" key="1">
    <source>
        <dbReference type="SAM" id="MobiDB-lite"/>
    </source>
</evidence>